<reference evidence="2 3" key="1">
    <citation type="submission" date="2020-01" db="EMBL/GenBank/DDBJ databases">
        <title>Jiella pacifica sp. nov.</title>
        <authorList>
            <person name="Xue Z."/>
            <person name="Zhu S."/>
            <person name="Chen J."/>
            <person name="Yang J."/>
        </authorList>
    </citation>
    <scope>NUCLEOTIDE SEQUENCE [LARGE SCALE GENOMIC DNA]</scope>
    <source>
        <strain evidence="2 3">40Bstr34</strain>
    </source>
</reference>
<dbReference type="InterPro" id="IPR036388">
    <property type="entry name" value="WH-like_DNA-bd_sf"/>
</dbReference>
<dbReference type="SMART" id="SM00347">
    <property type="entry name" value="HTH_MARR"/>
    <property type="match status" value="1"/>
</dbReference>
<dbReference type="PANTHER" id="PTHR33164:SF106">
    <property type="entry name" value="TRANSCRIPTIONAL REGULATORY PROTEIN"/>
    <property type="match status" value="1"/>
</dbReference>
<feature type="domain" description="HTH marR-type" evidence="1">
    <location>
        <begin position="22"/>
        <end position="152"/>
    </location>
</feature>
<dbReference type="PROSITE" id="PS50995">
    <property type="entry name" value="HTH_MARR_2"/>
    <property type="match status" value="1"/>
</dbReference>
<evidence type="ECO:0000259" key="1">
    <source>
        <dbReference type="PROSITE" id="PS50995"/>
    </source>
</evidence>
<dbReference type="Proteomes" id="UP000469011">
    <property type="component" value="Unassembled WGS sequence"/>
</dbReference>
<keyword evidence="3" id="KW-1185">Reference proteome</keyword>
<proteinExistence type="predicted"/>
<dbReference type="EMBL" id="JAAAMG010000032">
    <property type="protein sequence ID" value="NDW07575.1"/>
    <property type="molecule type" value="Genomic_DNA"/>
</dbReference>
<organism evidence="2 3">
    <name type="scientific">Jiella pacifica</name>
    <dbReference type="NCBI Taxonomy" id="2696469"/>
    <lineage>
        <taxon>Bacteria</taxon>
        <taxon>Pseudomonadati</taxon>
        <taxon>Pseudomonadota</taxon>
        <taxon>Alphaproteobacteria</taxon>
        <taxon>Hyphomicrobiales</taxon>
        <taxon>Aurantimonadaceae</taxon>
        <taxon>Jiella</taxon>
    </lineage>
</organism>
<dbReference type="InterPro" id="IPR039422">
    <property type="entry name" value="MarR/SlyA-like"/>
</dbReference>
<protein>
    <submittedName>
        <fullName evidence="2">MarR family transcriptional regulator</fullName>
    </submittedName>
</protein>
<comment type="caution">
    <text evidence="2">The sequence shown here is derived from an EMBL/GenBank/DDBJ whole genome shotgun (WGS) entry which is preliminary data.</text>
</comment>
<dbReference type="Pfam" id="PF12802">
    <property type="entry name" value="MarR_2"/>
    <property type="match status" value="1"/>
</dbReference>
<accession>A0A6N9TBH5</accession>
<dbReference type="InterPro" id="IPR036390">
    <property type="entry name" value="WH_DNA-bd_sf"/>
</dbReference>
<dbReference type="RefSeq" id="WP_163466032.1">
    <property type="nucleotide sequence ID" value="NZ_JAAAMG010000032.1"/>
</dbReference>
<evidence type="ECO:0000313" key="2">
    <source>
        <dbReference type="EMBL" id="NDW07575.1"/>
    </source>
</evidence>
<gene>
    <name evidence="2" type="ORF">GTK09_24485</name>
</gene>
<sequence length="164" mass="17925">MPPAKAAPPPSRSRQPEGFKEFSQLFKQVVHVALGLDRELATRYGLALTDLMCLGFLAEAAEPVSAKMIAEHVGLSTGATTALLDRLEREGFVARRPNPADRRGVIIALVEEKAGKVLEDQAPMRDRLQAAYGGLSREEALGVMRFYRALLEEPVPCVGAKEKR</sequence>
<name>A0A6N9TBH5_9HYPH</name>
<evidence type="ECO:0000313" key="3">
    <source>
        <dbReference type="Proteomes" id="UP000469011"/>
    </source>
</evidence>
<dbReference type="SUPFAM" id="SSF46785">
    <property type="entry name" value="Winged helix' DNA-binding domain"/>
    <property type="match status" value="1"/>
</dbReference>
<dbReference type="GO" id="GO:0003700">
    <property type="term" value="F:DNA-binding transcription factor activity"/>
    <property type="evidence" value="ECO:0007669"/>
    <property type="project" value="InterPro"/>
</dbReference>
<dbReference type="PANTHER" id="PTHR33164">
    <property type="entry name" value="TRANSCRIPTIONAL REGULATOR, MARR FAMILY"/>
    <property type="match status" value="1"/>
</dbReference>
<dbReference type="AlphaFoldDB" id="A0A6N9TBH5"/>
<dbReference type="GO" id="GO:0006950">
    <property type="term" value="P:response to stress"/>
    <property type="evidence" value="ECO:0007669"/>
    <property type="project" value="TreeGrafter"/>
</dbReference>
<dbReference type="InterPro" id="IPR000835">
    <property type="entry name" value="HTH_MarR-typ"/>
</dbReference>
<dbReference type="Gene3D" id="1.10.10.10">
    <property type="entry name" value="Winged helix-like DNA-binding domain superfamily/Winged helix DNA-binding domain"/>
    <property type="match status" value="1"/>
</dbReference>